<dbReference type="PROSITE" id="PS51257">
    <property type="entry name" value="PROKAR_LIPOPROTEIN"/>
    <property type="match status" value="1"/>
</dbReference>
<organism evidence="4 5">
    <name type="scientific">Nocardioides currus</name>
    <dbReference type="NCBI Taxonomy" id="2133958"/>
    <lineage>
        <taxon>Bacteria</taxon>
        <taxon>Bacillati</taxon>
        <taxon>Actinomycetota</taxon>
        <taxon>Actinomycetes</taxon>
        <taxon>Propionibacteriales</taxon>
        <taxon>Nocardioidaceae</taxon>
        <taxon>Nocardioides</taxon>
    </lineage>
</organism>
<name>A0A2R7YUC0_9ACTN</name>
<comment type="caution">
    <text evidence="4">The sequence shown here is derived from an EMBL/GenBank/DDBJ whole genome shotgun (WGS) entry which is preliminary data.</text>
</comment>
<dbReference type="Proteomes" id="UP000244867">
    <property type="component" value="Unassembled WGS sequence"/>
</dbReference>
<evidence type="ECO:0008006" key="6">
    <source>
        <dbReference type="Google" id="ProtNLM"/>
    </source>
</evidence>
<protein>
    <recommendedName>
        <fullName evidence="6">LppX_LprAFG lipoprotein</fullName>
    </recommendedName>
</protein>
<dbReference type="AlphaFoldDB" id="A0A2R7YUC0"/>
<dbReference type="OrthoDB" id="5143207at2"/>
<dbReference type="InterPro" id="IPR009830">
    <property type="entry name" value="LppX/LprAFG"/>
</dbReference>
<evidence type="ECO:0000256" key="2">
    <source>
        <dbReference type="ARBA" id="ARBA00009194"/>
    </source>
</evidence>
<comment type="similarity">
    <text evidence="2">Belongs to the LppX/LprAFG lipoprotein family.</text>
</comment>
<dbReference type="CDD" id="cd16334">
    <property type="entry name" value="LppX-like"/>
    <property type="match status" value="1"/>
</dbReference>
<evidence type="ECO:0000313" key="4">
    <source>
        <dbReference type="EMBL" id="PUA79676.1"/>
    </source>
</evidence>
<keyword evidence="5" id="KW-1185">Reference proteome</keyword>
<dbReference type="InterPro" id="IPR029046">
    <property type="entry name" value="LolA/LolB/LppX"/>
</dbReference>
<sequence length="247" mass="25422">MCEADRMIARAARRPVSLVLSGVLTGVLALSACSGGGEEKVSEDTSPEEVLAGAATALGETSGVNLTLSTTDLPDGVSGIVKADGLATDKPAFEGDITVIFAGQSVEVPVIAVDKLVYAVLPFSDGKYQDIDPAEYGAPDPATLINSDTGFSSLLGVTSDLEEGDSVRGGADNTEVLTTFTGTVPGEAMKKVIPSSSGDSFDAEYLVSDNGELRQAVLTGAFYPDSDDMTYTVDFADYGTTKDIVAP</sequence>
<keyword evidence="3" id="KW-0472">Membrane</keyword>
<reference evidence="4 5" key="1">
    <citation type="submission" date="2018-03" db="EMBL/GenBank/DDBJ databases">
        <authorList>
            <person name="Keele B.F."/>
        </authorList>
    </citation>
    <scope>NUCLEOTIDE SEQUENCE [LARGE SCALE GENOMIC DNA]</scope>
    <source>
        <strain evidence="4 5">IB-3</strain>
    </source>
</reference>
<dbReference type="Pfam" id="PF07161">
    <property type="entry name" value="LppX_LprAFG"/>
    <property type="match status" value="1"/>
</dbReference>
<proteinExistence type="inferred from homology"/>
<evidence type="ECO:0000256" key="3">
    <source>
        <dbReference type="ARBA" id="ARBA00022475"/>
    </source>
</evidence>
<comment type="subcellular location">
    <subcellularLocation>
        <location evidence="1">Cell envelope</location>
    </subcellularLocation>
</comment>
<evidence type="ECO:0000313" key="5">
    <source>
        <dbReference type="Proteomes" id="UP000244867"/>
    </source>
</evidence>
<accession>A0A2R7YUC0</accession>
<dbReference type="Gene3D" id="2.50.20.20">
    <property type="match status" value="1"/>
</dbReference>
<evidence type="ECO:0000256" key="1">
    <source>
        <dbReference type="ARBA" id="ARBA00004196"/>
    </source>
</evidence>
<keyword evidence="3" id="KW-1003">Cell membrane</keyword>
<dbReference type="GO" id="GO:0030313">
    <property type="term" value="C:cell envelope"/>
    <property type="evidence" value="ECO:0007669"/>
    <property type="project" value="UniProtKB-SubCell"/>
</dbReference>
<gene>
    <name evidence="4" type="ORF">C7S10_18360</name>
</gene>
<dbReference type="SUPFAM" id="SSF89392">
    <property type="entry name" value="Prokaryotic lipoproteins and lipoprotein localization factors"/>
    <property type="match status" value="1"/>
</dbReference>
<dbReference type="EMBL" id="PYXZ01000009">
    <property type="protein sequence ID" value="PUA79676.1"/>
    <property type="molecule type" value="Genomic_DNA"/>
</dbReference>